<dbReference type="PANTHER" id="PTHR33052">
    <property type="entry name" value="DUF4228 DOMAIN PROTEIN-RELATED"/>
    <property type="match status" value="1"/>
</dbReference>
<dbReference type="InterPro" id="IPR025322">
    <property type="entry name" value="PADRE_dom"/>
</dbReference>
<protein>
    <submittedName>
        <fullName evidence="1">Uncharacterized protein</fullName>
    </submittedName>
</protein>
<evidence type="ECO:0000313" key="1">
    <source>
        <dbReference type="EMBL" id="KAJ4836059.1"/>
    </source>
</evidence>
<proteinExistence type="predicted"/>
<keyword evidence="2" id="KW-1185">Reference proteome</keyword>
<evidence type="ECO:0000313" key="2">
    <source>
        <dbReference type="Proteomes" id="UP001141552"/>
    </source>
</evidence>
<organism evidence="1 2">
    <name type="scientific">Turnera subulata</name>
    <dbReference type="NCBI Taxonomy" id="218843"/>
    <lineage>
        <taxon>Eukaryota</taxon>
        <taxon>Viridiplantae</taxon>
        <taxon>Streptophyta</taxon>
        <taxon>Embryophyta</taxon>
        <taxon>Tracheophyta</taxon>
        <taxon>Spermatophyta</taxon>
        <taxon>Magnoliopsida</taxon>
        <taxon>eudicotyledons</taxon>
        <taxon>Gunneridae</taxon>
        <taxon>Pentapetalae</taxon>
        <taxon>rosids</taxon>
        <taxon>fabids</taxon>
        <taxon>Malpighiales</taxon>
        <taxon>Passifloraceae</taxon>
        <taxon>Turnera</taxon>
    </lineage>
</organism>
<reference evidence="1" key="2">
    <citation type="journal article" date="2023" name="Plants (Basel)">
        <title>Annotation of the Turnera subulata (Passifloraceae) Draft Genome Reveals the S-Locus Evolved after the Divergence of Turneroideae from Passifloroideae in a Stepwise Manner.</title>
        <authorList>
            <person name="Henning P.M."/>
            <person name="Roalson E.H."/>
            <person name="Mir W."/>
            <person name="McCubbin A.G."/>
            <person name="Shore J.S."/>
        </authorList>
    </citation>
    <scope>NUCLEOTIDE SEQUENCE</scope>
    <source>
        <strain evidence="1">F60SS</strain>
    </source>
</reference>
<dbReference type="OrthoDB" id="828890at2759"/>
<comment type="caution">
    <text evidence="1">The sequence shown here is derived from an EMBL/GenBank/DDBJ whole genome shotgun (WGS) entry which is preliminary data.</text>
</comment>
<dbReference type="Proteomes" id="UP001141552">
    <property type="component" value="Unassembled WGS sequence"/>
</dbReference>
<accession>A0A9Q0FQU0</accession>
<reference evidence="1" key="1">
    <citation type="submission" date="2022-02" db="EMBL/GenBank/DDBJ databases">
        <authorList>
            <person name="Henning P.M."/>
            <person name="McCubbin A.G."/>
            <person name="Shore J.S."/>
        </authorList>
    </citation>
    <scope>NUCLEOTIDE SEQUENCE</scope>
    <source>
        <strain evidence="1">F60SS</strain>
        <tissue evidence="1">Leaves</tissue>
    </source>
</reference>
<name>A0A9Q0FQU0_9ROSI</name>
<sequence>MGNCAASQYTKKGGGGVARQATAKVIHMDGRLQEFKQPIKASHLLTQNPKHFLCSTESMYVDHHLPQVPATEELQLGQIYFLMPLSKSRAPLSLQELCSLACIASAALAQPDMGRGYPDGKGCSVLVEMGSNFWHKNNGVVIFR</sequence>
<dbReference type="EMBL" id="JAKUCV010004237">
    <property type="protein sequence ID" value="KAJ4836059.1"/>
    <property type="molecule type" value="Genomic_DNA"/>
</dbReference>
<dbReference type="Pfam" id="PF14009">
    <property type="entry name" value="PADRE"/>
    <property type="match status" value="1"/>
</dbReference>
<dbReference type="AlphaFoldDB" id="A0A9Q0FQU0"/>
<gene>
    <name evidence="1" type="ORF">Tsubulata_008960</name>
</gene>